<dbReference type="EMBL" id="RXFM01000120">
    <property type="protein sequence ID" value="RST62150.1"/>
    <property type="molecule type" value="Genomic_DNA"/>
</dbReference>
<dbReference type="AlphaFoldDB" id="A0A3S0FKX3"/>
<gene>
    <name evidence="1" type="ORF">EIC27_06545</name>
</gene>
<organism evidence="1 2">
    <name type="scientific">Candidatus Aquarickettsia rohweri</name>
    <dbReference type="NCBI Taxonomy" id="2602574"/>
    <lineage>
        <taxon>Bacteria</taxon>
        <taxon>Pseudomonadati</taxon>
        <taxon>Pseudomonadota</taxon>
        <taxon>Alphaproteobacteria</taxon>
        <taxon>Rickettsiales</taxon>
        <taxon>Candidatus Midichloriaceae</taxon>
        <taxon>Candidatus Aquarickettsia</taxon>
    </lineage>
</organism>
<dbReference type="Proteomes" id="UP000279470">
    <property type="component" value="Unassembled WGS sequence"/>
</dbReference>
<dbReference type="RefSeq" id="WP_126045255.1">
    <property type="nucleotide sequence ID" value="NZ_RXFM01000120.1"/>
</dbReference>
<accession>A0A3S0FKX3</accession>
<keyword evidence="2" id="KW-1185">Reference proteome</keyword>
<evidence type="ECO:0000313" key="2">
    <source>
        <dbReference type="Proteomes" id="UP000279470"/>
    </source>
</evidence>
<comment type="caution">
    <text evidence="1">The sequence shown here is derived from an EMBL/GenBank/DDBJ whole genome shotgun (WGS) entry which is preliminary data.</text>
</comment>
<evidence type="ECO:0000313" key="1">
    <source>
        <dbReference type="EMBL" id="RST62150.1"/>
    </source>
</evidence>
<name>A0A3S0FKX3_9RICK</name>
<sequence length="265" mass="30534">MSFNIFDNSTSFKIGKLLGNILNKKIFKNEILINTEGKRLEDINVQTVKYGKEIPIVYGKVKLAGNIIWDSGLKELKKIITKSSNTSNQEIKYNYTKYEYKISLAIALCEGEIDYISRIWINDIIIDKSLYNIRFYRGSEDQMPDPVIEKIEGKGYTTAFRGIAYVVFKDFPISKFKNKIPKFHFEVIKNDNSKNPDNLQNLINSVVIIPGSGEYVYDTTVQTKSYYKNEPYEYEEVKINCNTEHAKADSLVSLDQLKDTLPNVK</sequence>
<dbReference type="OrthoDB" id="8445115at2"/>
<protein>
    <submittedName>
        <fullName evidence="1">Uncharacterized protein</fullName>
    </submittedName>
</protein>
<reference evidence="2" key="1">
    <citation type="submission" date="2018-11" db="EMBL/GenBank/DDBJ databases">
        <title>Phylogenetic, genomic, and biogeographic characterization of a novel and ubiquitous marine invertebrate-associated Rickettsiales parasite, Candidatus Marinoinvertebrata rohwerii, gen. nov., sp. nov.</title>
        <authorList>
            <person name="Klinges J.G."/>
            <person name="Rosales S.M."/>
            <person name="Mcminds R."/>
            <person name="Shaver E.C."/>
            <person name="Shantz A."/>
            <person name="Peters E.C."/>
            <person name="Burkepile D.E."/>
            <person name="Silliman B.R."/>
            <person name="Vega Thurber R.L."/>
        </authorList>
    </citation>
    <scope>NUCLEOTIDE SEQUENCE [LARGE SCALE GENOMIC DNA]</scope>
    <source>
        <strain evidence="2">a_cerv_44</strain>
    </source>
</reference>
<proteinExistence type="predicted"/>